<dbReference type="Pfam" id="PF14327">
    <property type="entry name" value="CSTF2_hinge"/>
    <property type="match status" value="1"/>
</dbReference>
<name>A0AA36MWD2_9DINO</name>
<comment type="caution">
    <text evidence="2">The sequence shown here is derived from an EMBL/GenBank/DDBJ whole genome shotgun (WGS) entry which is preliminary data.</text>
</comment>
<evidence type="ECO:0000259" key="1">
    <source>
        <dbReference type="Pfam" id="PF14327"/>
    </source>
</evidence>
<dbReference type="EMBL" id="CAUJNA010000791">
    <property type="protein sequence ID" value="CAJ1381258.1"/>
    <property type="molecule type" value="Genomic_DNA"/>
</dbReference>
<dbReference type="InterPro" id="IPR025742">
    <property type="entry name" value="CSTF2_hinge"/>
</dbReference>
<dbReference type="Proteomes" id="UP001178507">
    <property type="component" value="Unassembled WGS sequence"/>
</dbReference>
<keyword evidence="3" id="KW-1185">Reference proteome</keyword>
<accession>A0AA36MWD2</accession>
<evidence type="ECO:0000313" key="3">
    <source>
        <dbReference type="Proteomes" id="UP001178507"/>
    </source>
</evidence>
<evidence type="ECO:0000313" key="2">
    <source>
        <dbReference type="EMBL" id="CAJ1381258.1"/>
    </source>
</evidence>
<feature type="domain" description="Cleavage stimulation factor subunit 2 hinge" evidence="1">
    <location>
        <begin position="20"/>
        <end position="77"/>
    </location>
</feature>
<reference evidence="2" key="1">
    <citation type="submission" date="2023-08" db="EMBL/GenBank/DDBJ databases">
        <authorList>
            <person name="Chen Y."/>
            <person name="Shah S."/>
            <person name="Dougan E. K."/>
            <person name="Thang M."/>
            <person name="Chan C."/>
        </authorList>
    </citation>
    <scope>NUCLEOTIDE SEQUENCE</scope>
</reference>
<proteinExistence type="predicted"/>
<gene>
    <name evidence="2" type="ORF">EVOR1521_LOCUS8999</name>
</gene>
<sequence>MPTAAEKAKMAMAEEAQRAEVARLMETLTPAQVLHLIGEMQRLTLRAPDVARALLGENTQLGLALQHAQFLAGMLEELALT</sequence>
<organism evidence="2 3">
    <name type="scientific">Effrenium voratum</name>
    <dbReference type="NCBI Taxonomy" id="2562239"/>
    <lineage>
        <taxon>Eukaryota</taxon>
        <taxon>Sar</taxon>
        <taxon>Alveolata</taxon>
        <taxon>Dinophyceae</taxon>
        <taxon>Suessiales</taxon>
        <taxon>Symbiodiniaceae</taxon>
        <taxon>Effrenium</taxon>
    </lineage>
</organism>
<protein>
    <recommendedName>
        <fullName evidence="1">Cleavage stimulation factor subunit 2 hinge domain-containing protein</fullName>
    </recommendedName>
</protein>
<dbReference type="AlphaFoldDB" id="A0AA36MWD2"/>